<feature type="compositionally biased region" description="Polar residues" evidence="1">
    <location>
        <begin position="208"/>
        <end position="222"/>
    </location>
</feature>
<feature type="compositionally biased region" description="Polar residues" evidence="1">
    <location>
        <begin position="499"/>
        <end position="509"/>
    </location>
</feature>
<name>A0A0F7STI8_PHARH</name>
<evidence type="ECO:0000313" key="2">
    <source>
        <dbReference type="EMBL" id="CED83974.1"/>
    </source>
</evidence>
<feature type="region of interest" description="Disordered" evidence="1">
    <location>
        <begin position="115"/>
        <end position="163"/>
    </location>
</feature>
<protein>
    <submittedName>
        <fullName evidence="2">Uncharacterized protein</fullName>
    </submittedName>
</protein>
<proteinExistence type="predicted"/>
<feature type="compositionally biased region" description="Basic and acidic residues" evidence="1">
    <location>
        <begin position="250"/>
        <end position="260"/>
    </location>
</feature>
<feature type="compositionally biased region" description="Low complexity" evidence="1">
    <location>
        <begin position="515"/>
        <end position="552"/>
    </location>
</feature>
<feature type="region of interest" description="Disordered" evidence="1">
    <location>
        <begin position="752"/>
        <end position="790"/>
    </location>
</feature>
<feature type="region of interest" description="Disordered" evidence="1">
    <location>
        <begin position="57"/>
        <end position="82"/>
    </location>
</feature>
<feature type="compositionally biased region" description="Low complexity" evidence="1">
    <location>
        <begin position="65"/>
        <end position="76"/>
    </location>
</feature>
<feature type="compositionally biased region" description="Low complexity" evidence="1">
    <location>
        <begin position="406"/>
        <end position="424"/>
    </location>
</feature>
<feature type="compositionally biased region" description="Low complexity" evidence="1">
    <location>
        <begin position="223"/>
        <end position="244"/>
    </location>
</feature>
<feature type="region of interest" description="Disordered" evidence="1">
    <location>
        <begin position="189"/>
        <end position="268"/>
    </location>
</feature>
<feature type="compositionally biased region" description="Low complexity" evidence="1">
    <location>
        <begin position="192"/>
        <end position="207"/>
    </location>
</feature>
<feature type="region of interest" description="Disordered" evidence="1">
    <location>
        <begin position="380"/>
        <end position="430"/>
    </location>
</feature>
<dbReference type="EMBL" id="LN483157">
    <property type="protein sequence ID" value="CED83974.1"/>
    <property type="molecule type" value="Genomic_DNA"/>
</dbReference>
<accession>A0A0F7STI8</accession>
<organism evidence="2">
    <name type="scientific">Phaffia rhodozyma</name>
    <name type="common">Yeast</name>
    <name type="synonym">Xanthophyllomyces dendrorhous</name>
    <dbReference type="NCBI Taxonomy" id="264483"/>
    <lineage>
        <taxon>Eukaryota</taxon>
        <taxon>Fungi</taxon>
        <taxon>Dikarya</taxon>
        <taxon>Basidiomycota</taxon>
        <taxon>Agaricomycotina</taxon>
        <taxon>Tremellomycetes</taxon>
        <taxon>Cystofilobasidiales</taxon>
        <taxon>Mrakiaceae</taxon>
        <taxon>Phaffia</taxon>
    </lineage>
</organism>
<dbReference type="AlphaFoldDB" id="A0A0F7STI8"/>
<feature type="region of interest" description="Disordered" evidence="1">
    <location>
        <begin position="450"/>
        <end position="589"/>
    </location>
</feature>
<feature type="region of interest" description="Disordered" evidence="1">
    <location>
        <begin position="612"/>
        <end position="643"/>
    </location>
</feature>
<sequence length="805" mass="86279">MYSPNSPVFAHHSSDDDGDHAVFCFCGNEVEPDEEGDMGIYCSTACARKDALEALSSNHNQPQLSSSNSVPPGSFSYLNSTRQPIPSASCPDSLAYSQSGQVVFPPPLSEGNLSGLSPALSTASSMSSMASSEGMSSHYRRMEKERVALQRQRKKEREEAKQAAAHAAAMEILSTQRRIRQQRAEYHLRTASSNSISSKPPSSYSFSANMNNTDINSHISSGTTLSRNNTASSTSSTQSRYISTHPSRAKTPDLIHHGRNESLGSNTSSISSAASVAWGWGSRSGWGSQSREGGEEEIENPYLIREEDEELADDDLPDGHHQLPLDSVNLKQTGSLMKRSKANLSIVDALDQAEPQQTDRGGLKMGALLDDILDMERGFTVGGSSSPRSNVDGRSDAGASYIPGISPSHPTNNSTSTPRTHTNPLHNERSLFTTPMTDADTLEIDAAPIQSISTSSSADMLRTPNEQTGPVSKDVPPHLAGITQGRLKRPFVSTPPSSPHTTLQPESYVSRSHHPTSSSLSSISTAPSASTRSISISKFSTSTPPGPSSYSTLGATSSRPCPRLPTAPIPRPRRSTLSTEQHAHHLGLAHRRSVSTPFDISLSQPSALTSTPFLSSSHALSPRAGPNLSKKPKHRRSFSANEASSTAGWLEDSSSMASPLPPLPVIHSRPRTLVYSPEDSMGDRTVVDLSCSPSQSAREAGGLKLGWELPLSPPSLLGWESDIRDSRSTIQPPITLTSSVLEDENLNLAPPLMLGSDQESGVYMDPDEGRRRVESGQENGGGEGMSAWTRSGERLRAVLGWGDRD</sequence>
<feature type="compositionally biased region" description="Low complexity" evidence="1">
    <location>
        <begin position="117"/>
        <end position="137"/>
    </location>
</feature>
<feature type="compositionally biased region" description="Polar residues" evidence="1">
    <location>
        <begin position="450"/>
        <end position="470"/>
    </location>
</feature>
<evidence type="ECO:0000256" key="1">
    <source>
        <dbReference type="SAM" id="MobiDB-lite"/>
    </source>
</evidence>
<reference evidence="2" key="1">
    <citation type="submission" date="2014-08" db="EMBL/GenBank/DDBJ databases">
        <authorList>
            <person name="Sharma Rahul"/>
            <person name="Thines Marco"/>
        </authorList>
    </citation>
    <scope>NUCLEOTIDE SEQUENCE</scope>
</reference>